<evidence type="ECO:0000256" key="3">
    <source>
        <dbReference type="ARBA" id="ARBA00012737"/>
    </source>
</evidence>
<dbReference type="NCBIfam" id="TIGR01536">
    <property type="entry name" value="asn_synth_AEB"/>
    <property type="match status" value="1"/>
</dbReference>
<dbReference type="InterPro" id="IPR051786">
    <property type="entry name" value="ASN_synthetase/amidase"/>
</dbReference>
<dbReference type="Gene3D" id="3.40.50.620">
    <property type="entry name" value="HUPs"/>
    <property type="match status" value="1"/>
</dbReference>
<organism evidence="10 11">
    <name type="scientific">Streptosporangium oxazolinicum</name>
    <dbReference type="NCBI Taxonomy" id="909287"/>
    <lineage>
        <taxon>Bacteria</taxon>
        <taxon>Bacillati</taxon>
        <taxon>Actinomycetota</taxon>
        <taxon>Actinomycetes</taxon>
        <taxon>Streptosporangiales</taxon>
        <taxon>Streptosporangiaceae</taxon>
        <taxon>Streptosporangium</taxon>
    </lineage>
</organism>
<dbReference type="CDD" id="cd00712">
    <property type="entry name" value="AsnB"/>
    <property type="match status" value="1"/>
</dbReference>
<evidence type="ECO:0000256" key="6">
    <source>
        <dbReference type="ARBA" id="ARBA00022888"/>
    </source>
</evidence>
<dbReference type="Pfam" id="PF00733">
    <property type="entry name" value="Asn_synthase"/>
    <property type="match status" value="1"/>
</dbReference>
<comment type="pathway">
    <text evidence="1">Amino-acid biosynthesis; L-asparagine biosynthesis; L-asparagine from L-aspartate (L-Gln route): step 1/1.</text>
</comment>
<dbReference type="InterPro" id="IPR029055">
    <property type="entry name" value="Ntn_hydrolases_N"/>
</dbReference>
<dbReference type="InterPro" id="IPR017535">
    <property type="entry name" value="Asparagine_synth"/>
</dbReference>
<dbReference type="InterPro" id="IPR014729">
    <property type="entry name" value="Rossmann-like_a/b/a_fold"/>
</dbReference>
<keyword evidence="11" id="KW-1185">Reference proteome</keyword>
<comment type="similarity">
    <text evidence="2">Belongs to the asparagine synthetase family.</text>
</comment>
<keyword evidence="6" id="KW-0028">Amino-acid biosynthesis</keyword>
<dbReference type="Proteomes" id="UP001501251">
    <property type="component" value="Unassembled WGS sequence"/>
</dbReference>
<evidence type="ECO:0000313" key="11">
    <source>
        <dbReference type="Proteomes" id="UP001501251"/>
    </source>
</evidence>
<protein>
    <recommendedName>
        <fullName evidence="3">asparagine synthase (glutamine-hydrolyzing)</fullName>
        <ecNumber evidence="3">6.3.5.4</ecNumber>
    </recommendedName>
</protein>
<dbReference type="EC" id="6.3.5.4" evidence="3"/>
<comment type="caution">
    <text evidence="10">The sequence shown here is derived from an EMBL/GenBank/DDBJ whole genome shotgun (WGS) entry which is preliminary data.</text>
</comment>
<dbReference type="PIRSF" id="PIRSF001589">
    <property type="entry name" value="Asn_synthetase_glu-h"/>
    <property type="match status" value="1"/>
</dbReference>
<evidence type="ECO:0000256" key="1">
    <source>
        <dbReference type="ARBA" id="ARBA00005187"/>
    </source>
</evidence>
<dbReference type="SUPFAM" id="SSF52402">
    <property type="entry name" value="Adenine nucleotide alpha hydrolases-like"/>
    <property type="match status" value="1"/>
</dbReference>
<dbReference type="RefSeq" id="WP_344919517.1">
    <property type="nucleotide sequence ID" value="NZ_BAABAQ010000007.1"/>
</dbReference>
<dbReference type="SUPFAM" id="SSF56235">
    <property type="entry name" value="N-terminal nucleophile aminohydrolases (Ntn hydrolases)"/>
    <property type="match status" value="1"/>
</dbReference>
<evidence type="ECO:0000256" key="8">
    <source>
        <dbReference type="ARBA" id="ARBA00048741"/>
    </source>
</evidence>
<comment type="catalytic activity">
    <reaction evidence="8">
        <text>L-aspartate + L-glutamine + ATP + H2O = L-asparagine + L-glutamate + AMP + diphosphate + H(+)</text>
        <dbReference type="Rhea" id="RHEA:12228"/>
        <dbReference type="ChEBI" id="CHEBI:15377"/>
        <dbReference type="ChEBI" id="CHEBI:15378"/>
        <dbReference type="ChEBI" id="CHEBI:29985"/>
        <dbReference type="ChEBI" id="CHEBI:29991"/>
        <dbReference type="ChEBI" id="CHEBI:30616"/>
        <dbReference type="ChEBI" id="CHEBI:33019"/>
        <dbReference type="ChEBI" id="CHEBI:58048"/>
        <dbReference type="ChEBI" id="CHEBI:58359"/>
        <dbReference type="ChEBI" id="CHEBI:456215"/>
        <dbReference type="EC" id="6.3.5.4"/>
    </reaction>
</comment>
<dbReference type="InterPro" id="IPR033738">
    <property type="entry name" value="AsnB_N"/>
</dbReference>
<keyword evidence="5" id="KW-0067">ATP-binding</keyword>
<feature type="domain" description="Glutamine amidotransferase type-2" evidence="9">
    <location>
        <begin position="2"/>
        <end position="214"/>
    </location>
</feature>
<keyword evidence="7" id="KW-0315">Glutamine amidotransferase</keyword>
<gene>
    <name evidence="10" type="ORF">GCM10022252_40500</name>
</gene>
<dbReference type="EMBL" id="BAABAQ010000007">
    <property type="protein sequence ID" value="GAA4195137.1"/>
    <property type="molecule type" value="Genomic_DNA"/>
</dbReference>
<dbReference type="Pfam" id="PF13537">
    <property type="entry name" value="GATase_7"/>
    <property type="match status" value="1"/>
</dbReference>
<proteinExistence type="inferred from homology"/>
<evidence type="ECO:0000256" key="5">
    <source>
        <dbReference type="ARBA" id="ARBA00022840"/>
    </source>
</evidence>
<keyword evidence="6" id="KW-0061">Asparagine biosynthesis</keyword>
<name>A0ABP8B0Y6_9ACTN</name>
<dbReference type="Gene3D" id="3.60.20.10">
    <property type="entry name" value="Glutamine Phosphoribosylpyrophosphate, subunit 1, domain 1"/>
    <property type="match status" value="1"/>
</dbReference>
<dbReference type="CDD" id="cd01991">
    <property type="entry name" value="Asn_synthase_B_C"/>
    <property type="match status" value="1"/>
</dbReference>
<dbReference type="PROSITE" id="PS51278">
    <property type="entry name" value="GATASE_TYPE_2"/>
    <property type="match status" value="1"/>
</dbReference>
<dbReference type="InterPro" id="IPR006426">
    <property type="entry name" value="Asn_synth_AEB"/>
</dbReference>
<evidence type="ECO:0000256" key="2">
    <source>
        <dbReference type="ARBA" id="ARBA00005752"/>
    </source>
</evidence>
<sequence>MCGLSGELRFDGRPADVAAVARMNDVMRDRGPDGAGLWSLGPVALGHRRLRIIDLSDRGAQPMVDSDLGLTGVFNGCLYNYRELRRELEGLGYRFFSTSDTEVLVKSFHRWGTGCVDRFKGMFAFAVAERDSGRLILGRDRLGIKPLYLSRDAGRLRFASSLPALLAGGGVDTGIDRVALHHYMTFHSVVPAERTILAGVRKLPPATVRTVEPDGTVTDHRYWEPLHTRSALPEYAGLTPDEWCEAVLDRLRTAVRRRMVADVPVGVLLSGGLDSSLIVALLAEEGQAGLSTFSIGFPSAGGERGDEFAYSDLVAREFGTDHHRIPVDDTRMLPALENAVSAMSEPMVSHDCVAFHLLSEEVSGHVKVVQSGQGADEVFAGYSWYPPLAGVSREEAAATYEREFFDRSHGTLAAILSPEYMLDEDVSGEFVRRHLARPGADTALDAALRLDTNVMLVDDPVKRVDNMTMAFGLEARTPFLDHELVELAAACPPELKLASGGKGVLKDAARKLLPAAIVDRPKGYFPVPAIRHIHGPFLELVRDALTGRAARSRGLFDQPYVDKLLAAPDEHRTTLGANALWQLGLLELWLQAQGV</sequence>
<evidence type="ECO:0000313" key="10">
    <source>
        <dbReference type="EMBL" id="GAA4195137.1"/>
    </source>
</evidence>
<reference evidence="11" key="1">
    <citation type="journal article" date="2019" name="Int. J. Syst. Evol. Microbiol.">
        <title>The Global Catalogue of Microorganisms (GCM) 10K type strain sequencing project: providing services to taxonomists for standard genome sequencing and annotation.</title>
        <authorList>
            <consortium name="The Broad Institute Genomics Platform"/>
            <consortium name="The Broad Institute Genome Sequencing Center for Infectious Disease"/>
            <person name="Wu L."/>
            <person name="Ma J."/>
        </authorList>
    </citation>
    <scope>NUCLEOTIDE SEQUENCE [LARGE SCALE GENOMIC DNA]</scope>
    <source>
        <strain evidence="11">JCM 17388</strain>
    </source>
</reference>
<evidence type="ECO:0000259" key="9">
    <source>
        <dbReference type="PROSITE" id="PS51278"/>
    </source>
</evidence>
<dbReference type="PANTHER" id="PTHR43284:SF1">
    <property type="entry name" value="ASPARAGINE SYNTHETASE"/>
    <property type="match status" value="1"/>
</dbReference>
<accession>A0ABP8B0Y6</accession>
<dbReference type="InterPro" id="IPR001962">
    <property type="entry name" value="Asn_synthase"/>
</dbReference>
<evidence type="ECO:0000256" key="7">
    <source>
        <dbReference type="ARBA" id="ARBA00022962"/>
    </source>
</evidence>
<evidence type="ECO:0000256" key="4">
    <source>
        <dbReference type="ARBA" id="ARBA00022741"/>
    </source>
</evidence>
<dbReference type="InterPro" id="IPR017932">
    <property type="entry name" value="GATase_2_dom"/>
</dbReference>
<keyword evidence="4" id="KW-0547">Nucleotide-binding</keyword>
<dbReference type="PANTHER" id="PTHR43284">
    <property type="entry name" value="ASPARAGINE SYNTHETASE (GLUTAMINE-HYDROLYZING)"/>
    <property type="match status" value="1"/>
</dbReference>
<dbReference type="NCBIfam" id="TIGR03104">
    <property type="entry name" value="trio_amidotrans"/>
    <property type="match status" value="1"/>
</dbReference>